<reference evidence="1 2" key="1">
    <citation type="submission" date="2020-08" db="EMBL/GenBank/DDBJ databases">
        <title>Sequencing the genomes of 1000 actinobacteria strains.</title>
        <authorList>
            <person name="Klenk H.-P."/>
        </authorList>
    </citation>
    <scope>NUCLEOTIDE SEQUENCE [LARGE SCALE GENOMIC DNA]</scope>
    <source>
        <strain evidence="1 2">DSM 43149</strain>
    </source>
</reference>
<gene>
    <name evidence="1" type="ORF">BJ971_006669</name>
</gene>
<evidence type="ECO:0000313" key="1">
    <source>
        <dbReference type="EMBL" id="MBB4766113.1"/>
    </source>
</evidence>
<evidence type="ECO:0000313" key="2">
    <source>
        <dbReference type="Proteomes" id="UP000578112"/>
    </source>
</evidence>
<sequence>MSLSAAHSAAFRREVPQERRVWSIRDTAGFPAPRDATGNRAMPFWSKPTRAGRVVEAVAAYQGFEVVEIPVRDWLDSWLPGLRRDGLLVGVNWAGALATGYDVAPSRVAGWFAELD</sequence>
<dbReference type="InterPro" id="IPR021284">
    <property type="entry name" value="DUF2750"/>
</dbReference>
<protein>
    <recommendedName>
        <fullName evidence="3">DUF2750 domain-containing protein</fullName>
    </recommendedName>
</protein>
<dbReference type="RefSeq" id="WP_184997169.1">
    <property type="nucleotide sequence ID" value="NZ_BOMK01000051.1"/>
</dbReference>
<comment type="caution">
    <text evidence="1">The sequence shown here is derived from an EMBL/GenBank/DDBJ whole genome shotgun (WGS) entry which is preliminary data.</text>
</comment>
<organism evidence="1 2">
    <name type="scientific">Actinoplanes digitatis</name>
    <dbReference type="NCBI Taxonomy" id="1868"/>
    <lineage>
        <taxon>Bacteria</taxon>
        <taxon>Bacillati</taxon>
        <taxon>Actinomycetota</taxon>
        <taxon>Actinomycetes</taxon>
        <taxon>Micromonosporales</taxon>
        <taxon>Micromonosporaceae</taxon>
        <taxon>Actinoplanes</taxon>
    </lineage>
</organism>
<evidence type="ECO:0008006" key="3">
    <source>
        <dbReference type="Google" id="ProtNLM"/>
    </source>
</evidence>
<dbReference type="Pfam" id="PF11042">
    <property type="entry name" value="DUF2750"/>
    <property type="match status" value="1"/>
</dbReference>
<dbReference type="Proteomes" id="UP000578112">
    <property type="component" value="Unassembled WGS sequence"/>
</dbReference>
<dbReference type="AlphaFoldDB" id="A0A7W7I4K5"/>
<dbReference type="EMBL" id="JACHNH010000001">
    <property type="protein sequence ID" value="MBB4766113.1"/>
    <property type="molecule type" value="Genomic_DNA"/>
</dbReference>
<proteinExistence type="predicted"/>
<accession>A0A7W7I4K5</accession>
<name>A0A7W7I4K5_9ACTN</name>
<keyword evidence="2" id="KW-1185">Reference proteome</keyword>